<organism evidence="3 4">
    <name type="scientific">Phaeobacter italicus</name>
    <dbReference type="NCBI Taxonomy" id="481446"/>
    <lineage>
        <taxon>Bacteria</taxon>
        <taxon>Pseudomonadati</taxon>
        <taxon>Pseudomonadota</taxon>
        <taxon>Alphaproteobacteria</taxon>
        <taxon>Rhodobacterales</taxon>
        <taxon>Roseobacteraceae</taxon>
        <taxon>Phaeobacter</taxon>
    </lineage>
</organism>
<dbReference type="STRING" id="481446.NIT7645_02260"/>
<feature type="domain" description="Glutamine amidotransferase type-2" evidence="2">
    <location>
        <begin position="2"/>
        <end position="246"/>
    </location>
</feature>
<dbReference type="Proteomes" id="UP000043764">
    <property type="component" value="Unassembled WGS sequence"/>
</dbReference>
<dbReference type="SUPFAM" id="SSF56235">
    <property type="entry name" value="N-terminal nucleophile aminohydrolases (Ntn hydrolases)"/>
    <property type="match status" value="1"/>
</dbReference>
<evidence type="ECO:0000313" key="3">
    <source>
        <dbReference type="EMBL" id="CRL10964.1"/>
    </source>
</evidence>
<dbReference type="GO" id="GO:0016787">
    <property type="term" value="F:hydrolase activity"/>
    <property type="evidence" value="ECO:0007669"/>
    <property type="project" value="UniProtKB-KW"/>
</dbReference>
<dbReference type="Pfam" id="PF13230">
    <property type="entry name" value="GATase_4"/>
    <property type="match status" value="1"/>
</dbReference>
<dbReference type="AlphaFoldDB" id="A0A0H5D1Q3"/>
<dbReference type="InterPro" id="IPR052373">
    <property type="entry name" value="Gamma-glu_amide_hydrolase"/>
</dbReference>
<keyword evidence="3" id="KW-0378">Hydrolase</keyword>
<dbReference type="CDD" id="cd01908">
    <property type="entry name" value="YafJ"/>
    <property type="match status" value="1"/>
</dbReference>
<evidence type="ECO:0000259" key="2">
    <source>
        <dbReference type="PROSITE" id="PS51278"/>
    </source>
</evidence>
<keyword evidence="4" id="KW-1185">Reference proteome</keyword>
<dbReference type="InterPro" id="IPR026869">
    <property type="entry name" value="EgtC-like"/>
</dbReference>
<protein>
    <submittedName>
        <fullName evidence="3">Amidohydrolase EgtC</fullName>
        <ecNumber evidence="3">3.5.1.-</ecNumber>
    </submittedName>
</protein>
<dbReference type="PROSITE" id="PS51278">
    <property type="entry name" value="GATASE_TYPE_2"/>
    <property type="match status" value="1"/>
</dbReference>
<keyword evidence="1" id="KW-0315">Glutamine amidotransferase</keyword>
<sequence length="259" mass="28628">MCRLLAWQGAPRYLEDLVFVPEHSLVHQCRHALICKTPINADGFGLAWYSERAEPCLYKDTHPAWSDPNLAQLSRHTKTGLFLAHVRASTETAVSRNNCHPFASGKWSFMHNGQAGGHMQFRKQLDMLIPDHVYDCRLGGTESEAIFLIALGLGMDADPIGAVAAAVQQVETMSRAHGTTPHMRFGACWSDGERLFAARYASDRHAPSLYYRVYDEGVIVTSEPLDSDSSRWVEVQPGSALVVEGGRVREVAFMTALAA</sequence>
<accession>A0A0H5D1Q3</accession>
<evidence type="ECO:0000256" key="1">
    <source>
        <dbReference type="ARBA" id="ARBA00022962"/>
    </source>
</evidence>
<gene>
    <name evidence="3" type="primary">egtC</name>
    <name evidence="3" type="ORF">NIT7321_01813</name>
</gene>
<dbReference type="EC" id="3.5.1.-" evidence="3"/>
<proteinExistence type="predicted"/>
<dbReference type="Gene3D" id="3.60.20.10">
    <property type="entry name" value="Glutamine Phosphoribosylpyrophosphate, subunit 1, domain 1"/>
    <property type="match status" value="1"/>
</dbReference>
<dbReference type="InterPro" id="IPR029055">
    <property type="entry name" value="Ntn_hydrolases_N"/>
</dbReference>
<evidence type="ECO:0000313" key="4">
    <source>
        <dbReference type="Proteomes" id="UP000043764"/>
    </source>
</evidence>
<dbReference type="InterPro" id="IPR017932">
    <property type="entry name" value="GATase_2_dom"/>
</dbReference>
<dbReference type="PANTHER" id="PTHR43187">
    <property type="entry name" value="GLUTAMINE AMIDOTRANSFERASE DUG3-RELATED"/>
    <property type="match status" value="1"/>
</dbReference>
<reference evidence="4" key="1">
    <citation type="submission" date="2015-05" db="EMBL/GenBank/DDBJ databases">
        <authorList>
            <person name="Rodrigo-Torres Lidia"/>
            <person name="Arahal R.David."/>
        </authorList>
    </citation>
    <scope>NUCLEOTIDE SEQUENCE [LARGE SCALE GENOMIC DNA]</scope>
    <source>
        <strain evidence="4">CECT 7321</strain>
    </source>
</reference>
<dbReference type="EMBL" id="CVRL01000022">
    <property type="protein sequence ID" value="CRL10964.1"/>
    <property type="molecule type" value="Genomic_DNA"/>
</dbReference>
<dbReference type="RefSeq" id="WP_050673280.1">
    <property type="nucleotide sequence ID" value="NZ_CVRL01000022.1"/>
</dbReference>
<name>A0A0H5D1Q3_9RHOB</name>
<dbReference type="PANTHER" id="PTHR43187:SF1">
    <property type="entry name" value="GLUTAMINE AMIDOTRANSFERASE DUG3-RELATED"/>
    <property type="match status" value="1"/>
</dbReference>